<organism evidence="1 2">
    <name type="scientific">Portunus trituberculatus</name>
    <name type="common">Swimming crab</name>
    <name type="synonym">Neptunus trituberculatus</name>
    <dbReference type="NCBI Taxonomy" id="210409"/>
    <lineage>
        <taxon>Eukaryota</taxon>
        <taxon>Metazoa</taxon>
        <taxon>Ecdysozoa</taxon>
        <taxon>Arthropoda</taxon>
        <taxon>Crustacea</taxon>
        <taxon>Multicrustacea</taxon>
        <taxon>Malacostraca</taxon>
        <taxon>Eumalacostraca</taxon>
        <taxon>Eucarida</taxon>
        <taxon>Decapoda</taxon>
        <taxon>Pleocyemata</taxon>
        <taxon>Brachyura</taxon>
        <taxon>Eubrachyura</taxon>
        <taxon>Portunoidea</taxon>
        <taxon>Portunidae</taxon>
        <taxon>Portuninae</taxon>
        <taxon>Portunus</taxon>
    </lineage>
</organism>
<keyword evidence="2" id="KW-1185">Reference proteome</keyword>
<dbReference type="Proteomes" id="UP000324222">
    <property type="component" value="Unassembled WGS sequence"/>
</dbReference>
<evidence type="ECO:0000313" key="1">
    <source>
        <dbReference type="EMBL" id="MPC21109.1"/>
    </source>
</evidence>
<comment type="caution">
    <text evidence="1">The sequence shown here is derived from an EMBL/GenBank/DDBJ whole genome shotgun (WGS) entry which is preliminary data.</text>
</comment>
<sequence length="170" mass="18967">MTLTNATSGTANNVPLVAAGERLMPAPVFPVVYKHTCFTILRGRRLSNTNEPLVSLSFDSPLWFAHELALSHGSRARESLCPIWRKAPHSQNLASQQCPPPLPASCRQYCCYSMVNNTSIHVIYTPLELQSQVPLYYFRYGLLHSLCSVAIVVVVEEQGNRPDRAESPRQ</sequence>
<accession>A0A5B7DJ68</accession>
<reference evidence="1 2" key="1">
    <citation type="submission" date="2019-05" db="EMBL/GenBank/DDBJ databases">
        <title>Another draft genome of Portunus trituberculatus and its Hox gene families provides insights of decapod evolution.</title>
        <authorList>
            <person name="Jeong J.-H."/>
            <person name="Song I."/>
            <person name="Kim S."/>
            <person name="Choi T."/>
            <person name="Kim D."/>
            <person name="Ryu S."/>
            <person name="Kim W."/>
        </authorList>
    </citation>
    <scope>NUCLEOTIDE SEQUENCE [LARGE SCALE GENOMIC DNA]</scope>
    <source>
        <tissue evidence="1">Muscle</tissue>
    </source>
</reference>
<name>A0A5B7DJ68_PORTR</name>
<protein>
    <submittedName>
        <fullName evidence="1">Uncharacterized protein</fullName>
    </submittedName>
</protein>
<gene>
    <name evidence="1" type="ORF">E2C01_014084</name>
</gene>
<evidence type="ECO:0000313" key="2">
    <source>
        <dbReference type="Proteomes" id="UP000324222"/>
    </source>
</evidence>
<dbReference type="AlphaFoldDB" id="A0A5B7DJ68"/>
<dbReference type="EMBL" id="VSRR010000943">
    <property type="protein sequence ID" value="MPC21109.1"/>
    <property type="molecule type" value="Genomic_DNA"/>
</dbReference>
<proteinExistence type="predicted"/>